<protein>
    <submittedName>
        <fullName evidence="1">Deoxyribose-phosphate aldolase</fullName>
    </submittedName>
</protein>
<keyword evidence="2" id="KW-1185">Reference proteome</keyword>
<dbReference type="RefSeq" id="WP_141628512.1">
    <property type="nucleotide sequence ID" value="NZ_JADPQA010000004.1"/>
</dbReference>
<dbReference type="SUPFAM" id="SSF51569">
    <property type="entry name" value="Aldolase"/>
    <property type="match status" value="1"/>
</dbReference>
<evidence type="ECO:0000313" key="1">
    <source>
        <dbReference type="EMBL" id="TQE44328.1"/>
    </source>
</evidence>
<dbReference type="Gene3D" id="3.20.20.70">
    <property type="entry name" value="Aldolase class I"/>
    <property type="match status" value="1"/>
</dbReference>
<accession>A0A540R9A9</accession>
<dbReference type="InterPro" id="IPR013785">
    <property type="entry name" value="Aldolase_TIM"/>
</dbReference>
<comment type="caution">
    <text evidence="1">The sequence shown here is derived from an EMBL/GenBank/DDBJ whole genome shotgun (WGS) entry which is preliminary data.</text>
</comment>
<organism evidence="1 2">
    <name type="scientific">Corynebacterium phoceense</name>
    <dbReference type="NCBI Taxonomy" id="1686286"/>
    <lineage>
        <taxon>Bacteria</taxon>
        <taxon>Bacillati</taxon>
        <taxon>Actinomycetota</taxon>
        <taxon>Actinomycetes</taxon>
        <taxon>Mycobacteriales</taxon>
        <taxon>Corynebacteriaceae</taxon>
        <taxon>Corynebacterium</taxon>
    </lineage>
</organism>
<dbReference type="STRING" id="1686286.GCA_900092335_00522"/>
<dbReference type="GeneID" id="79851859"/>
<evidence type="ECO:0000313" key="2">
    <source>
        <dbReference type="Proteomes" id="UP000318080"/>
    </source>
</evidence>
<dbReference type="AlphaFoldDB" id="A0A540R9A9"/>
<sequence>MVAELSDAAWLAARTYRWAADAQASFAWDATGYRGIVVPPTHIAHALRAGDERVVAVAGYPTGRHHSLIKASEARLAIQQGAHEAWVSVDDTNADPNSVLADLIAVREACPRPAELGLLLPAEGALSAAQLAELAATAGYERVIADAPVDAALEVVAWAADDDAAVAALGAGAAALVRP</sequence>
<reference evidence="1 2" key="1">
    <citation type="submission" date="2019-06" db="EMBL/GenBank/DDBJ databases">
        <title>Draft genome of C. phoceense Strain 272.</title>
        <authorList>
            <person name="Pacheco L.G.C."/>
            <person name="Barberis C.M."/>
            <person name="Almuzara M.N."/>
            <person name="Traglia G.M."/>
            <person name="Santos C.S."/>
            <person name="Rocha D.J.P.G."/>
            <person name="Aguiar E.R.G.R."/>
            <person name="Vay C.A."/>
        </authorList>
    </citation>
    <scope>NUCLEOTIDE SEQUENCE [LARGE SCALE GENOMIC DNA]</scope>
    <source>
        <strain evidence="1 2">272</strain>
    </source>
</reference>
<proteinExistence type="predicted"/>
<dbReference type="Proteomes" id="UP000318080">
    <property type="component" value="Unassembled WGS sequence"/>
</dbReference>
<dbReference type="EMBL" id="VHIR01000002">
    <property type="protein sequence ID" value="TQE44328.1"/>
    <property type="molecule type" value="Genomic_DNA"/>
</dbReference>
<gene>
    <name evidence="1" type="ORF">EJK80_01710</name>
</gene>
<name>A0A540R9A9_9CORY</name>